<accession>A0A9X3B871</accession>
<sequence>MGAVVSFSCRDECGKHQTEHCQECARACRSCMEECSRMAA</sequence>
<dbReference type="InterPro" id="IPR005560">
    <property type="entry name" value="Csp_YhjQ"/>
</dbReference>
<dbReference type="AlphaFoldDB" id="A0A9X3B871"/>
<organism evidence="1 2">
    <name type="scientific">Paraflavisolibacter caeni</name>
    <dbReference type="NCBI Taxonomy" id="2982496"/>
    <lineage>
        <taxon>Bacteria</taxon>
        <taxon>Pseudomonadati</taxon>
        <taxon>Bacteroidota</taxon>
        <taxon>Chitinophagia</taxon>
        <taxon>Chitinophagales</taxon>
        <taxon>Chitinophagaceae</taxon>
        <taxon>Paraflavisolibacter</taxon>
    </lineage>
</organism>
<dbReference type="Proteomes" id="UP001155483">
    <property type="component" value="Unassembled WGS sequence"/>
</dbReference>
<name>A0A9X3B871_9BACT</name>
<dbReference type="Gene3D" id="1.20.1270.360">
    <property type="match status" value="1"/>
</dbReference>
<reference evidence="1" key="1">
    <citation type="submission" date="2022-09" db="EMBL/GenBank/DDBJ databases">
        <authorList>
            <person name="Yuan C."/>
            <person name="Ke Z."/>
        </authorList>
    </citation>
    <scope>NUCLEOTIDE SEQUENCE</scope>
    <source>
        <strain evidence="1">LB-8</strain>
    </source>
</reference>
<reference evidence="1" key="2">
    <citation type="submission" date="2023-04" db="EMBL/GenBank/DDBJ databases">
        <title>Paracnuella aquatica gen. nov., sp. nov., a member of the family Chitinophagaceae isolated from a hot spring.</title>
        <authorList>
            <person name="Wang C."/>
        </authorList>
    </citation>
    <scope>NUCLEOTIDE SEQUENCE</scope>
    <source>
        <strain evidence="1">LB-8</strain>
    </source>
</reference>
<evidence type="ECO:0000313" key="2">
    <source>
        <dbReference type="Proteomes" id="UP001155483"/>
    </source>
</evidence>
<dbReference type="RefSeq" id="WP_279296890.1">
    <property type="nucleotide sequence ID" value="NZ_JAOTIF010000005.1"/>
</dbReference>
<gene>
    <name evidence="1" type="ORF">OCK74_09120</name>
</gene>
<keyword evidence="2" id="KW-1185">Reference proteome</keyword>
<proteinExistence type="predicted"/>
<dbReference type="Pfam" id="PF03860">
    <property type="entry name" value="Csp"/>
    <property type="match status" value="1"/>
</dbReference>
<evidence type="ECO:0000313" key="1">
    <source>
        <dbReference type="EMBL" id="MCU7549276.1"/>
    </source>
</evidence>
<protein>
    <submittedName>
        <fullName evidence="1">Four-helix bundle copper-binding protein</fullName>
    </submittedName>
</protein>
<comment type="caution">
    <text evidence="1">The sequence shown here is derived from an EMBL/GenBank/DDBJ whole genome shotgun (WGS) entry which is preliminary data.</text>
</comment>
<dbReference type="EMBL" id="JAOTIF010000005">
    <property type="protein sequence ID" value="MCU7549276.1"/>
    <property type="molecule type" value="Genomic_DNA"/>
</dbReference>